<dbReference type="SUPFAM" id="SSF54534">
    <property type="entry name" value="FKBP-like"/>
    <property type="match status" value="1"/>
</dbReference>
<evidence type="ECO:0000256" key="6">
    <source>
        <dbReference type="RuleBase" id="RU003915"/>
    </source>
</evidence>
<keyword evidence="8" id="KW-0732">Signal</keyword>
<feature type="compositionally biased region" description="Polar residues" evidence="7">
    <location>
        <begin position="104"/>
        <end position="115"/>
    </location>
</feature>
<proteinExistence type="inferred from homology"/>
<feature type="domain" description="PPIase FKBP-type" evidence="9">
    <location>
        <begin position="152"/>
        <end position="238"/>
    </location>
</feature>
<comment type="similarity">
    <text evidence="2 6">Belongs to the FKBP-type PPIase family.</text>
</comment>
<feature type="chain" id="PRO_5046416339" description="Peptidyl-prolyl cis-trans isomerase" evidence="8">
    <location>
        <begin position="25"/>
        <end position="242"/>
    </location>
</feature>
<keyword evidence="11" id="KW-1185">Reference proteome</keyword>
<keyword evidence="3 5" id="KW-0697">Rotamase</keyword>
<dbReference type="Pfam" id="PF00254">
    <property type="entry name" value="FKBP_C"/>
    <property type="match status" value="1"/>
</dbReference>
<dbReference type="InterPro" id="IPR036944">
    <property type="entry name" value="PPIase_FKBP_N_sf"/>
</dbReference>
<evidence type="ECO:0000256" key="3">
    <source>
        <dbReference type="ARBA" id="ARBA00023110"/>
    </source>
</evidence>
<dbReference type="Gene3D" id="3.10.50.40">
    <property type="match status" value="1"/>
</dbReference>
<dbReference type="Gene3D" id="1.10.287.460">
    <property type="entry name" value="Peptidyl-prolyl cis-trans isomerase, FKBP-type, N-terminal domain"/>
    <property type="match status" value="1"/>
</dbReference>
<organism evidence="10 11">
    <name type="scientific">Candidatus Magnetaquiglobus chichijimensis</name>
    <dbReference type="NCBI Taxonomy" id="3141448"/>
    <lineage>
        <taxon>Bacteria</taxon>
        <taxon>Pseudomonadati</taxon>
        <taxon>Pseudomonadota</taxon>
        <taxon>Magnetococcia</taxon>
        <taxon>Magnetococcales</taxon>
        <taxon>Candidatus Magnetaquicoccaceae</taxon>
        <taxon>Candidatus Magnetaquiglobus</taxon>
    </lineage>
</organism>
<dbReference type="EMBL" id="BAAFGK010000002">
    <property type="protein sequence ID" value="GAB0056234.1"/>
    <property type="molecule type" value="Genomic_DNA"/>
</dbReference>
<evidence type="ECO:0000313" key="10">
    <source>
        <dbReference type="EMBL" id="GAB0056234.1"/>
    </source>
</evidence>
<evidence type="ECO:0000256" key="2">
    <source>
        <dbReference type="ARBA" id="ARBA00006577"/>
    </source>
</evidence>
<keyword evidence="4 5" id="KW-0413">Isomerase</keyword>
<evidence type="ECO:0000256" key="8">
    <source>
        <dbReference type="SAM" id="SignalP"/>
    </source>
</evidence>
<feature type="region of interest" description="Disordered" evidence="7">
    <location>
        <begin position="101"/>
        <end position="121"/>
    </location>
</feature>
<evidence type="ECO:0000256" key="7">
    <source>
        <dbReference type="SAM" id="MobiDB-lite"/>
    </source>
</evidence>
<comment type="caution">
    <text evidence="10">The sequence shown here is derived from an EMBL/GenBank/DDBJ whole genome shotgun (WGS) entry which is preliminary data.</text>
</comment>
<dbReference type="PANTHER" id="PTHR43811">
    <property type="entry name" value="FKBP-TYPE PEPTIDYL-PROLYL CIS-TRANS ISOMERASE FKPA"/>
    <property type="match status" value="1"/>
</dbReference>
<dbReference type="RefSeq" id="WP_420903949.1">
    <property type="nucleotide sequence ID" value="NZ_BAAFGK010000002.1"/>
</dbReference>
<evidence type="ECO:0000313" key="11">
    <source>
        <dbReference type="Proteomes" id="UP001628193"/>
    </source>
</evidence>
<dbReference type="EC" id="5.2.1.8" evidence="6"/>
<name>A0ABQ0C5T1_9PROT</name>
<reference evidence="10 11" key="1">
    <citation type="submission" date="2024-05" db="EMBL/GenBank/DDBJ databases">
        <authorList>
            <consortium name="Candidatus Magnetaquicoccaceae bacterium FCR-1 genome sequencing consortium"/>
            <person name="Shimoshige H."/>
            <person name="Shimamura S."/>
            <person name="Taoka A."/>
            <person name="Kobayashi H."/>
            <person name="Maekawa T."/>
        </authorList>
    </citation>
    <scope>NUCLEOTIDE SEQUENCE [LARGE SCALE GENOMIC DNA]</scope>
    <source>
        <strain evidence="10 11">FCR-1</strain>
    </source>
</reference>
<dbReference type="InterPro" id="IPR000774">
    <property type="entry name" value="PPIase_FKBP_N"/>
</dbReference>
<dbReference type="PANTHER" id="PTHR43811:SF19">
    <property type="entry name" value="39 KDA FK506-BINDING NUCLEAR PROTEIN"/>
    <property type="match status" value="1"/>
</dbReference>
<evidence type="ECO:0000256" key="1">
    <source>
        <dbReference type="ARBA" id="ARBA00000971"/>
    </source>
</evidence>
<feature type="signal peptide" evidence="8">
    <location>
        <begin position="1"/>
        <end position="24"/>
    </location>
</feature>
<evidence type="ECO:0000256" key="5">
    <source>
        <dbReference type="PROSITE-ProRule" id="PRU00277"/>
    </source>
</evidence>
<protein>
    <recommendedName>
        <fullName evidence="6">Peptidyl-prolyl cis-trans isomerase</fullName>
        <ecNumber evidence="6">5.2.1.8</ecNumber>
    </recommendedName>
</protein>
<gene>
    <name evidence="10" type="primary">fklB_1</name>
    <name evidence="10" type="ORF">SIID45300_00539</name>
</gene>
<sequence>MKPVSLLAAAALLLVGLTAAPIGAQEKSGADASGFKNSKERYSYAVGLQIGEQVKQITSSMDMSAFMAGMKDTLDGKPPKLTPEQVEQAKNEFRDIVRKEMEQKQQSAASRNAKQGSDYLATNAKKKGVTTTASGLQYEVLKEASGPKPKATDQVKVHYHGTLLDGTVFDSSVARKEPVTFPLNRVIPGWTEGVQLMPVGSKFRFVIPSKLAYGSNGAPPKIEPESTLIFEVELLEIVGEKK</sequence>
<dbReference type="InterPro" id="IPR046357">
    <property type="entry name" value="PPIase_dom_sf"/>
</dbReference>
<dbReference type="GO" id="GO:0003755">
    <property type="term" value="F:peptidyl-prolyl cis-trans isomerase activity"/>
    <property type="evidence" value="ECO:0007669"/>
    <property type="project" value="UniProtKB-EC"/>
</dbReference>
<dbReference type="Pfam" id="PF01346">
    <property type="entry name" value="FKBP_N"/>
    <property type="match status" value="1"/>
</dbReference>
<accession>A0ABQ0C5T1</accession>
<dbReference type="Proteomes" id="UP001628193">
    <property type="component" value="Unassembled WGS sequence"/>
</dbReference>
<evidence type="ECO:0000259" key="9">
    <source>
        <dbReference type="PROSITE" id="PS50059"/>
    </source>
</evidence>
<dbReference type="NCBIfam" id="NF008602">
    <property type="entry name" value="PRK11570.1"/>
    <property type="match status" value="1"/>
</dbReference>
<evidence type="ECO:0000256" key="4">
    <source>
        <dbReference type="ARBA" id="ARBA00023235"/>
    </source>
</evidence>
<reference evidence="10 11" key="2">
    <citation type="submission" date="2024-09" db="EMBL/GenBank/DDBJ databases">
        <title>Draft genome sequence of Candidatus Magnetaquicoccaceae bacterium FCR-1.</title>
        <authorList>
            <person name="Shimoshige H."/>
            <person name="Shimamura S."/>
            <person name="Taoka A."/>
            <person name="Kobayashi H."/>
            <person name="Maekawa T."/>
        </authorList>
    </citation>
    <scope>NUCLEOTIDE SEQUENCE [LARGE SCALE GENOMIC DNA]</scope>
    <source>
        <strain evidence="10 11">FCR-1</strain>
    </source>
</reference>
<comment type="catalytic activity">
    <reaction evidence="1 5 6">
        <text>[protein]-peptidylproline (omega=180) = [protein]-peptidylproline (omega=0)</text>
        <dbReference type="Rhea" id="RHEA:16237"/>
        <dbReference type="Rhea" id="RHEA-COMP:10747"/>
        <dbReference type="Rhea" id="RHEA-COMP:10748"/>
        <dbReference type="ChEBI" id="CHEBI:83833"/>
        <dbReference type="ChEBI" id="CHEBI:83834"/>
        <dbReference type="EC" id="5.2.1.8"/>
    </reaction>
</comment>
<dbReference type="InterPro" id="IPR001179">
    <property type="entry name" value="PPIase_FKBP_dom"/>
</dbReference>
<dbReference type="PROSITE" id="PS50059">
    <property type="entry name" value="FKBP_PPIASE"/>
    <property type="match status" value="1"/>
</dbReference>